<evidence type="ECO:0000256" key="1">
    <source>
        <dbReference type="SAM" id="MobiDB-lite"/>
    </source>
</evidence>
<name>A0A7E4UPR3_PANRE</name>
<dbReference type="Proteomes" id="UP000492821">
    <property type="component" value="Unassembled WGS sequence"/>
</dbReference>
<evidence type="ECO:0000313" key="2">
    <source>
        <dbReference type="Proteomes" id="UP000492821"/>
    </source>
</evidence>
<protein>
    <submittedName>
        <fullName evidence="3">Uncharacterized protein</fullName>
    </submittedName>
</protein>
<evidence type="ECO:0000313" key="3">
    <source>
        <dbReference type="WBParaSite" id="Pan_g11327.t1"/>
    </source>
</evidence>
<keyword evidence="2" id="KW-1185">Reference proteome</keyword>
<reference evidence="2" key="1">
    <citation type="journal article" date="2013" name="Genetics">
        <title>The draft genome and transcriptome of Panagrellus redivivus are shaped by the harsh demands of a free-living lifestyle.</title>
        <authorList>
            <person name="Srinivasan J."/>
            <person name="Dillman A.R."/>
            <person name="Macchietto M.G."/>
            <person name="Heikkinen L."/>
            <person name="Lakso M."/>
            <person name="Fracchia K.M."/>
            <person name="Antoshechkin I."/>
            <person name="Mortazavi A."/>
            <person name="Wong G."/>
            <person name="Sternberg P.W."/>
        </authorList>
    </citation>
    <scope>NUCLEOTIDE SEQUENCE [LARGE SCALE GENOMIC DNA]</scope>
    <source>
        <strain evidence="2">MT8872</strain>
    </source>
</reference>
<feature type="compositionally biased region" description="Polar residues" evidence="1">
    <location>
        <begin position="1"/>
        <end position="14"/>
    </location>
</feature>
<organism evidence="2 3">
    <name type="scientific">Panagrellus redivivus</name>
    <name type="common">Microworm</name>
    <dbReference type="NCBI Taxonomy" id="6233"/>
    <lineage>
        <taxon>Eukaryota</taxon>
        <taxon>Metazoa</taxon>
        <taxon>Ecdysozoa</taxon>
        <taxon>Nematoda</taxon>
        <taxon>Chromadorea</taxon>
        <taxon>Rhabditida</taxon>
        <taxon>Tylenchina</taxon>
        <taxon>Panagrolaimomorpha</taxon>
        <taxon>Panagrolaimoidea</taxon>
        <taxon>Panagrolaimidae</taxon>
        <taxon>Panagrellus</taxon>
    </lineage>
</organism>
<dbReference type="AlphaFoldDB" id="A0A7E4UPR3"/>
<reference evidence="3" key="2">
    <citation type="submission" date="2020-10" db="UniProtKB">
        <authorList>
            <consortium name="WormBaseParasite"/>
        </authorList>
    </citation>
    <scope>IDENTIFICATION</scope>
</reference>
<proteinExistence type="predicted"/>
<feature type="region of interest" description="Disordered" evidence="1">
    <location>
        <begin position="1"/>
        <end position="21"/>
    </location>
</feature>
<sequence length="144" mass="16117">MLNTEPQRNGNKYNNGPDVHLRSSLPSGQCSAGLQPIFAKKGALLPTKLVIHPFTKNRRISKDGPVDAQDFFFNDDHDYHKERKAAVPKVTTCVRVELSAKLVKRKSVACIMPPSYSCTQSIVNAQICRKKPSEMEVNWSVHVL</sequence>
<accession>A0A7E4UPR3</accession>
<dbReference type="WBParaSite" id="Pan_g11327.t1">
    <property type="protein sequence ID" value="Pan_g11327.t1"/>
    <property type="gene ID" value="Pan_g11327"/>
</dbReference>